<dbReference type="RefSeq" id="WP_136004010.1">
    <property type="nucleotide sequence ID" value="NZ_SRYW01000004.1"/>
</dbReference>
<dbReference type="EMBL" id="SRYW01000004">
    <property type="protein sequence ID" value="TGY35332.1"/>
    <property type="molecule type" value="Genomic_DNA"/>
</dbReference>
<dbReference type="Proteomes" id="UP000306631">
    <property type="component" value="Unassembled WGS sequence"/>
</dbReference>
<reference evidence="2 3" key="1">
    <citation type="submission" date="2019-04" db="EMBL/GenBank/DDBJ databases">
        <title>Microbes associate with the intestines of laboratory mice.</title>
        <authorList>
            <person name="Navarre W."/>
            <person name="Wong E."/>
            <person name="Huang K."/>
            <person name="Tropini C."/>
            <person name="Ng K."/>
            <person name="Yu B."/>
        </authorList>
    </citation>
    <scope>NUCLEOTIDE SEQUENCE [LARGE SCALE GENOMIC DNA]</scope>
    <source>
        <strain evidence="2 3">NM62_B4-13</strain>
    </source>
</reference>
<accession>A0A4S2D2X3</accession>
<evidence type="ECO:0000313" key="3">
    <source>
        <dbReference type="Proteomes" id="UP000306631"/>
    </source>
</evidence>
<comment type="caution">
    <text evidence="2">The sequence shown here is derived from an EMBL/GenBank/DDBJ whole genome shotgun (WGS) entry which is preliminary data.</text>
</comment>
<feature type="chain" id="PRO_5020867929" description="DUF2059 domain-containing protein" evidence="1">
    <location>
        <begin position="29"/>
        <end position="192"/>
    </location>
</feature>
<name>A0A4S2D2X3_STEMA</name>
<keyword evidence="1" id="KW-0732">Signal</keyword>
<sequence>MLKPRKSLVVVLGRAALLSALVMAPAMAQDSGQAQRVDRMVAQVGWQRSLILIADGLIAEDPGLGALDGPQRACAARVLNATLDEVMRERLVERMTAEQVQSWLDFAATPAGAAFMAAFAANMQAKLEFGDDSQAPLPAPEFRAEAEAFMSSVPFMAFVRALSGQPAFNFRRTQQMHQRFQSDCGVSSPQAT</sequence>
<protein>
    <recommendedName>
        <fullName evidence="4">DUF2059 domain-containing protein</fullName>
    </recommendedName>
</protein>
<evidence type="ECO:0000256" key="1">
    <source>
        <dbReference type="SAM" id="SignalP"/>
    </source>
</evidence>
<organism evidence="2 3">
    <name type="scientific">Stenotrophomonas maltophilia</name>
    <name type="common">Pseudomonas maltophilia</name>
    <name type="synonym">Xanthomonas maltophilia</name>
    <dbReference type="NCBI Taxonomy" id="40324"/>
    <lineage>
        <taxon>Bacteria</taxon>
        <taxon>Pseudomonadati</taxon>
        <taxon>Pseudomonadota</taxon>
        <taxon>Gammaproteobacteria</taxon>
        <taxon>Lysobacterales</taxon>
        <taxon>Lysobacteraceae</taxon>
        <taxon>Stenotrophomonas</taxon>
        <taxon>Stenotrophomonas maltophilia group</taxon>
    </lineage>
</organism>
<evidence type="ECO:0008006" key="4">
    <source>
        <dbReference type="Google" id="ProtNLM"/>
    </source>
</evidence>
<gene>
    <name evidence="2" type="ORF">E5352_06340</name>
</gene>
<dbReference type="AlphaFoldDB" id="A0A4S2D2X3"/>
<feature type="signal peptide" evidence="1">
    <location>
        <begin position="1"/>
        <end position="28"/>
    </location>
</feature>
<proteinExistence type="predicted"/>
<evidence type="ECO:0000313" key="2">
    <source>
        <dbReference type="EMBL" id="TGY35332.1"/>
    </source>
</evidence>